<feature type="non-terminal residue" evidence="2">
    <location>
        <position position="1"/>
    </location>
</feature>
<comment type="caution">
    <text evidence="2">The sequence shown here is derived from an EMBL/GenBank/DDBJ whole genome shotgun (WGS) entry which is preliminary data.</text>
</comment>
<dbReference type="InterPro" id="IPR050706">
    <property type="entry name" value="Cyclic-di-GMP_PDE-like"/>
</dbReference>
<protein>
    <recommendedName>
        <fullName evidence="1">EAL domain-containing protein</fullName>
    </recommendedName>
</protein>
<name>A0A0F8Z7J9_9ZZZZ</name>
<reference evidence="2" key="1">
    <citation type="journal article" date="2015" name="Nature">
        <title>Complex archaea that bridge the gap between prokaryotes and eukaryotes.</title>
        <authorList>
            <person name="Spang A."/>
            <person name="Saw J.H."/>
            <person name="Jorgensen S.L."/>
            <person name="Zaremba-Niedzwiedzka K."/>
            <person name="Martijn J."/>
            <person name="Lind A.E."/>
            <person name="van Eijk R."/>
            <person name="Schleper C."/>
            <person name="Guy L."/>
            <person name="Ettema T.J."/>
        </authorList>
    </citation>
    <scope>NUCLEOTIDE SEQUENCE</scope>
</reference>
<evidence type="ECO:0000259" key="1">
    <source>
        <dbReference type="PROSITE" id="PS50883"/>
    </source>
</evidence>
<dbReference type="Gene3D" id="3.20.20.450">
    <property type="entry name" value="EAL domain"/>
    <property type="match status" value="1"/>
</dbReference>
<dbReference type="SUPFAM" id="SSF141868">
    <property type="entry name" value="EAL domain-like"/>
    <property type="match status" value="1"/>
</dbReference>
<dbReference type="InterPro" id="IPR035919">
    <property type="entry name" value="EAL_sf"/>
</dbReference>
<dbReference type="GO" id="GO:0071111">
    <property type="term" value="F:cyclic-guanylate-specific phosphodiesterase activity"/>
    <property type="evidence" value="ECO:0007669"/>
    <property type="project" value="InterPro"/>
</dbReference>
<gene>
    <name evidence="2" type="ORF">LCGC14_2730330</name>
</gene>
<organism evidence="2">
    <name type="scientific">marine sediment metagenome</name>
    <dbReference type="NCBI Taxonomy" id="412755"/>
    <lineage>
        <taxon>unclassified sequences</taxon>
        <taxon>metagenomes</taxon>
        <taxon>ecological metagenomes</taxon>
    </lineage>
</organism>
<feature type="domain" description="EAL" evidence="1">
    <location>
        <begin position="1"/>
        <end position="192"/>
    </location>
</feature>
<accession>A0A0F8Z7J9</accession>
<dbReference type="PANTHER" id="PTHR33121">
    <property type="entry name" value="CYCLIC DI-GMP PHOSPHODIESTERASE PDEF"/>
    <property type="match status" value="1"/>
</dbReference>
<dbReference type="SMART" id="SM00052">
    <property type="entry name" value="EAL"/>
    <property type="match status" value="1"/>
</dbReference>
<dbReference type="AlphaFoldDB" id="A0A0F8Z7J9"/>
<dbReference type="CDD" id="cd01948">
    <property type="entry name" value="EAL"/>
    <property type="match status" value="1"/>
</dbReference>
<evidence type="ECO:0000313" key="2">
    <source>
        <dbReference type="EMBL" id="KKK89713.1"/>
    </source>
</evidence>
<dbReference type="EMBL" id="LAZR01049409">
    <property type="protein sequence ID" value="KKK89713.1"/>
    <property type="molecule type" value="Genomic_DNA"/>
</dbReference>
<sequence>AVVLAVAERLGLMPQLDQLILESLASTNREQVFTTKLCVNLSKISVQTKSFMAWLESFLVSQRELASKLIFEVSEFGEKVDEQSTRQLVDLTQKCSASLAIEGFGLKSSAFGYLSSLPLHHLKVHRSFLRELDQNPDNQFYIRSLVQLAHSRDVQLWLEGVESELEWKQLAELGVDAAQGYFLGKLQPKPVE</sequence>
<dbReference type="PROSITE" id="PS50883">
    <property type="entry name" value="EAL"/>
    <property type="match status" value="1"/>
</dbReference>
<dbReference type="PANTHER" id="PTHR33121:SF70">
    <property type="entry name" value="SIGNALING PROTEIN YKOW"/>
    <property type="match status" value="1"/>
</dbReference>
<dbReference type="InterPro" id="IPR001633">
    <property type="entry name" value="EAL_dom"/>
</dbReference>
<dbReference type="Pfam" id="PF00563">
    <property type="entry name" value="EAL"/>
    <property type="match status" value="1"/>
</dbReference>
<proteinExistence type="predicted"/>